<evidence type="ECO:0000313" key="3">
    <source>
        <dbReference type="Proteomes" id="UP000003980"/>
    </source>
</evidence>
<proteinExistence type="predicted"/>
<keyword evidence="3" id="KW-1185">Reference proteome</keyword>
<dbReference type="AlphaFoldDB" id="H2C1U4"/>
<sequence length="146" mass="15972">MNGEDLEVVSAEVVERGPVSSQDRGGTEGPEELKFYGRPTTPTRSTPRASRSSLPGRTRPRRDGEEEGSQGVQEVGLRTLEGREGPRSEVVDRVPVLCSEEDLRREGRSDQSLSPGPRGQAEWAYSWMVHLASPIVGRFPGVEVEG</sequence>
<name>H2C1U4_9CREN</name>
<accession>H2C1U4</accession>
<dbReference type="HOGENOM" id="CLU_1773233_0_0_2"/>
<gene>
    <name evidence="2" type="ORF">MetMK1DRAFT_00007170</name>
</gene>
<reference evidence="2 3" key="1">
    <citation type="submission" date="2012-01" db="EMBL/GenBank/DDBJ databases">
        <title>Improved High-Quality Draft sequence of Metallosphaera yellowstonensis MK1.</title>
        <authorList>
            <consortium name="US DOE Joint Genome Institute"/>
            <person name="Lucas S."/>
            <person name="Han J."/>
            <person name="Cheng J.-F."/>
            <person name="Goodwin L."/>
            <person name="Pitluck S."/>
            <person name="Peters L."/>
            <person name="Teshima H."/>
            <person name="Detter J.C."/>
            <person name="Han C."/>
            <person name="Tapia R."/>
            <person name="Land M."/>
            <person name="Hauser L."/>
            <person name="Kyrpides N."/>
            <person name="Kozubal M."/>
            <person name="Macur R.E."/>
            <person name="Jay Z."/>
            <person name="Inskeep W."/>
            <person name="Woyke T."/>
        </authorList>
    </citation>
    <scope>NUCLEOTIDE SEQUENCE [LARGE SCALE GENOMIC DNA]</scope>
    <source>
        <strain evidence="2 3">MK1</strain>
    </source>
</reference>
<dbReference type="EMBL" id="JH597761">
    <property type="protein sequence ID" value="EHP70215.1"/>
    <property type="molecule type" value="Genomic_DNA"/>
</dbReference>
<organism evidence="2 3">
    <name type="scientific">Metallosphaera yellowstonensis MK1</name>
    <dbReference type="NCBI Taxonomy" id="671065"/>
    <lineage>
        <taxon>Archaea</taxon>
        <taxon>Thermoproteota</taxon>
        <taxon>Thermoprotei</taxon>
        <taxon>Sulfolobales</taxon>
        <taxon>Sulfolobaceae</taxon>
        <taxon>Metallosphaera</taxon>
    </lineage>
</organism>
<evidence type="ECO:0000256" key="1">
    <source>
        <dbReference type="SAM" id="MobiDB-lite"/>
    </source>
</evidence>
<feature type="compositionally biased region" description="Basic and acidic residues" evidence="1">
    <location>
        <begin position="80"/>
        <end position="92"/>
    </location>
</feature>
<protein>
    <submittedName>
        <fullName evidence="2">Uncharacterized protein</fullName>
    </submittedName>
</protein>
<feature type="region of interest" description="Disordered" evidence="1">
    <location>
        <begin position="1"/>
        <end position="94"/>
    </location>
</feature>
<dbReference type="Proteomes" id="UP000003980">
    <property type="component" value="Unassembled WGS sequence"/>
</dbReference>
<feature type="compositionally biased region" description="Low complexity" evidence="1">
    <location>
        <begin position="38"/>
        <end position="55"/>
    </location>
</feature>
<evidence type="ECO:0000313" key="2">
    <source>
        <dbReference type="EMBL" id="EHP70215.1"/>
    </source>
</evidence>